<dbReference type="EMBL" id="JAYKXP010000088">
    <property type="protein sequence ID" value="KAK7028814.1"/>
    <property type="molecule type" value="Genomic_DNA"/>
</dbReference>
<dbReference type="SUPFAM" id="SSF52440">
    <property type="entry name" value="PreATP-grasp domain"/>
    <property type="match status" value="1"/>
</dbReference>
<evidence type="ECO:0000313" key="7">
    <source>
        <dbReference type="Proteomes" id="UP001383192"/>
    </source>
</evidence>
<sequence length="336" mass="36075">MSSYASHPGSIPTRYLHRNASASCTSTPTLYLARIHLFLQPRLRLHLRNTHTHNPRNGDGHAKQPEHAERGLTGNGYTLGSALVLSHWAASYPSTPSKTSVCSMCGEFLPGAPVLCLPEKEILDLEHWTPFTPQYDQVSGILGGGQLGRTLAASASLLNIKIAVLDSGESAPTKQAVTPVQSPGHPYRWIKQLAAGVHADVLTVEIKHVDINAYKDSPQTVVDMHDPRQREGYVQLCIAGAGGAAQLPCMAAVLTPLLVIGVPVGKLHGIPVATVAINNGMNAGLSAIRTLSTGDFKLTEAMSKYRSDLEKEVMGKAGKIDKLDQVGWEAYEVKRS</sequence>
<dbReference type="InterPro" id="IPR000031">
    <property type="entry name" value="PurE_dom"/>
</dbReference>
<dbReference type="PANTHER" id="PTHR23046">
    <property type="entry name" value="PHOSPHORIBOSYLAMINOIMIDAZOLE CARBOXYLASE CATALYTIC SUBUNIT"/>
    <property type="match status" value="1"/>
</dbReference>
<keyword evidence="6" id="KW-0456">Lyase</keyword>
<feature type="region of interest" description="Disordered" evidence="4">
    <location>
        <begin position="50"/>
        <end position="72"/>
    </location>
</feature>
<dbReference type="AlphaFoldDB" id="A0AAW0BQI5"/>
<keyword evidence="7" id="KW-1185">Reference proteome</keyword>
<evidence type="ECO:0000256" key="1">
    <source>
        <dbReference type="ARBA" id="ARBA00004747"/>
    </source>
</evidence>
<feature type="compositionally biased region" description="Basic and acidic residues" evidence="4">
    <location>
        <begin position="56"/>
        <end position="70"/>
    </location>
</feature>
<dbReference type="SUPFAM" id="SSF52255">
    <property type="entry name" value="N5-CAIR mutase (phosphoribosylaminoimidazole carboxylase, PurE)"/>
    <property type="match status" value="1"/>
</dbReference>
<dbReference type="InterPro" id="IPR024694">
    <property type="entry name" value="PurE_prokaryotes"/>
</dbReference>
<evidence type="ECO:0000256" key="4">
    <source>
        <dbReference type="SAM" id="MobiDB-lite"/>
    </source>
</evidence>
<dbReference type="Proteomes" id="UP001383192">
    <property type="component" value="Unassembled WGS sequence"/>
</dbReference>
<comment type="pathway">
    <text evidence="1">Purine metabolism; IMP biosynthesis via de novo pathway; 5-amino-1-(5-phospho-D-ribosyl)imidazole-4-carboxylate from 5-amino-1-(5-phospho-D-ribosyl)imidazole (carboxylase route): step 1/1.</text>
</comment>
<dbReference type="GO" id="GO:0006189">
    <property type="term" value="P:'de novo' IMP biosynthetic process"/>
    <property type="evidence" value="ECO:0007669"/>
    <property type="project" value="InterPro"/>
</dbReference>
<dbReference type="PANTHER" id="PTHR23046:SF2">
    <property type="entry name" value="PHOSPHORIBOSYLAMINOIMIDAZOLE CARBOXYLASE"/>
    <property type="match status" value="1"/>
</dbReference>
<keyword evidence="3" id="KW-0658">Purine biosynthesis</keyword>
<dbReference type="SMART" id="SM01001">
    <property type="entry name" value="AIRC"/>
    <property type="match status" value="1"/>
</dbReference>
<dbReference type="InterPro" id="IPR016185">
    <property type="entry name" value="PreATP-grasp_dom_sf"/>
</dbReference>
<reference evidence="6 7" key="1">
    <citation type="submission" date="2024-01" db="EMBL/GenBank/DDBJ databases">
        <title>A draft genome for a cacao thread blight-causing isolate of Paramarasmius palmivorus.</title>
        <authorList>
            <person name="Baruah I.K."/>
            <person name="Bukari Y."/>
            <person name="Amoako-Attah I."/>
            <person name="Meinhardt L.W."/>
            <person name="Bailey B.A."/>
            <person name="Cohen S.P."/>
        </authorList>
    </citation>
    <scope>NUCLEOTIDE SEQUENCE [LARGE SCALE GENOMIC DNA]</scope>
    <source>
        <strain evidence="6 7">GH-12</strain>
    </source>
</reference>
<dbReference type="Gene3D" id="3.40.50.1970">
    <property type="match status" value="1"/>
</dbReference>
<name>A0AAW0BQI5_9AGAR</name>
<gene>
    <name evidence="6" type="primary">ADE2_1</name>
    <name evidence="6" type="ORF">VNI00_014827</name>
</gene>
<accession>A0AAW0BQI5</accession>
<evidence type="ECO:0000256" key="3">
    <source>
        <dbReference type="ARBA" id="ARBA00022755"/>
    </source>
</evidence>
<dbReference type="Pfam" id="PF00731">
    <property type="entry name" value="AIRC"/>
    <property type="match status" value="1"/>
</dbReference>
<evidence type="ECO:0000313" key="6">
    <source>
        <dbReference type="EMBL" id="KAK7028814.1"/>
    </source>
</evidence>
<dbReference type="GO" id="GO:0004638">
    <property type="term" value="F:phosphoribosylaminoimidazole carboxylase activity"/>
    <property type="evidence" value="ECO:0007669"/>
    <property type="project" value="UniProtKB-EC"/>
</dbReference>
<dbReference type="EC" id="4.1.1.21" evidence="2"/>
<evidence type="ECO:0000256" key="2">
    <source>
        <dbReference type="ARBA" id="ARBA00012329"/>
    </source>
</evidence>
<comment type="caution">
    <text evidence="6">The sequence shown here is derived from an EMBL/GenBank/DDBJ whole genome shotgun (WGS) entry which is preliminary data.</text>
</comment>
<evidence type="ECO:0000259" key="5">
    <source>
        <dbReference type="SMART" id="SM01001"/>
    </source>
</evidence>
<proteinExistence type="predicted"/>
<organism evidence="6 7">
    <name type="scientific">Paramarasmius palmivorus</name>
    <dbReference type="NCBI Taxonomy" id="297713"/>
    <lineage>
        <taxon>Eukaryota</taxon>
        <taxon>Fungi</taxon>
        <taxon>Dikarya</taxon>
        <taxon>Basidiomycota</taxon>
        <taxon>Agaricomycotina</taxon>
        <taxon>Agaricomycetes</taxon>
        <taxon>Agaricomycetidae</taxon>
        <taxon>Agaricales</taxon>
        <taxon>Marasmiineae</taxon>
        <taxon>Marasmiaceae</taxon>
        <taxon>Paramarasmius</taxon>
    </lineage>
</organism>
<feature type="domain" description="PurE" evidence="5">
    <location>
        <begin position="160"/>
        <end position="313"/>
    </location>
</feature>
<protein>
    <recommendedName>
        <fullName evidence="2">phosphoribosylaminoimidazole carboxylase</fullName>
        <ecNumber evidence="2">4.1.1.21</ecNumber>
    </recommendedName>
</protein>